<gene>
    <name evidence="1" type="ORF">GOBAR_AA02004</name>
</gene>
<dbReference type="Proteomes" id="UP000239757">
    <property type="component" value="Unassembled WGS sequence"/>
</dbReference>
<dbReference type="OrthoDB" id="1747867at2759"/>
<sequence>MLSKFISVLETRFQNTETALKNQPALIQGLETQIRQLSKLISERPQGSLPINTEPNPREQLNTINVQDEEGFVEPELELRQVTVEMSLKEAHESISSSSRGPIHEDRRLQIEELDDWQMHKPRTHDKQKLRQNKLNTFPRQHKVGDKVLLDAADPHIVTTTPNEEIPLTILSILPFGTVEYLPPNLLTELLNTGFPHKNGLAHKRALGRLGRVETGQKFPQTRAMINRHGRATWLWANMPKQHGRVTHPCQATVGEPVKLTRAWDNCQTRPNSTFMNHTG</sequence>
<accession>A0A2P5YSM4</accession>
<protein>
    <submittedName>
        <fullName evidence="1">Uncharacterized protein</fullName>
    </submittedName>
</protein>
<organism evidence="1 2">
    <name type="scientific">Gossypium barbadense</name>
    <name type="common">Sea Island cotton</name>
    <name type="synonym">Hibiscus barbadensis</name>
    <dbReference type="NCBI Taxonomy" id="3634"/>
    <lineage>
        <taxon>Eukaryota</taxon>
        <taxon>Viridiplantae</taxon>
        <taxon>Streptophyta</taxon>
        <taxon>Embryophyta</taxon>
        <taxon>Tracheophyta</taxon>
        <taxon>Spermatophyta</taxon>
        <taxon>Magnoliopsida</taxon>
        <taxon>eudicotyledons</taxon>
        <taxon>Gunneridae</taxon>
        <taxon>Pentapetalae</taxon>
        <taxon>rosids</taxon>
        <taxon>malvids</taxon>
        <taxon>Malvales</taxon>
        <taxon>Malvaceae</taxon>
        <taxon>Malvoideae</taxon>
        <taxon>Gossypium</taxon>
    </lineage>
</organism>
<dbReference type="AlphaFoldDB" id="A0A2P5YSM4"/>
<reference evidence="1 2" key="1">
    <citation type="submission" date="2015-01" db="EMBL/GenBank/DDBJ databases">
        <title>Genome of allotetraploid Gossypium barbadense reveals genomic plasticity and fiber elongation in cotton evolution.</title>
        <authorList>
            <person name="Chen X."/>
            <person name="Liu X."/>
            <person name="Zhao B."/>
            <person name="Zheng H."/>
            <person name="Hu Y."/>
            <person name="Lu G."/>
            <person name="Yang C."/>
            <person name="Chen J."/>
            <person name="Shan C."/>
            <person name="Zhang L."/>
            <person name="Zhou Y."/>
            <person name="Wang L."/>
            <person name="Guo W."/>
            <person name="Bai Y."/>
            <person name="Ruan J."/>
            <person name="Shangguan X."/>
            <person name="Mao Y."/>
            <person name="Jiang J."/>
            <person name="Zhu Y."/>
            <person name="Lei J."/>
            <person name="Kang H."/>
            <person name="Chen S."/>
            <person name="He X."/>
            <person name="Wang R."/>
            <person name="Wang Y."/>
            <person name="Chen J."/>
            <person name="Wang L."/>
            <person name="Yu S."/>
            <person name="Wang B."/>
            <person name="Wei J."/>
            <person name="Song S."/>
            <person name="Lu X."/>
            <person name="Gao Z."/>
            <person name="Gu W."/>
            <person name="Deng X."/>
            <person name="Ma D."/>
            <person name="Wang S."/>
            <person name="Liang W."/>
            <person name="Fang L."/>
            <person name="Cai C."/>
            <person name="Zhu X."/>
            <person name="Zhou B."/>
            <person name="Zhang Y."/>
            <person name="Chen Z."/>
            <person name="Xu S."/>
            <person name="Zhu R."/>
            <person name="Wang S."/>
            <person name="Zhang T."/>
            <person name="Zhao G."/>
        </authorList>
    </citation>
    <scope>NUCLEOTIDE SEQUENCE [LARGE SCALE GENOMIC DNA]</scope>
    <source>
        <strain evidence="2">cv. Xinhai21</strain>
        <tissue evidence="1">Leaf</tissue>
    </source>
</reference>
<name>A0A2P5YSM4_GOSBA</name>
<dbReference type="EMBL" id="KZ662822">
    <property type="protein sequence ID" value="PPS18576.1"/>
    <property type="molecule type" value="Genomic_DNA"/>
</dbReference>
<evidence type="ECO:0000313" key="1">
    <source>
        <dbReference type="EMBL" id="PPS18576.1"/>
    </source>
</evidence>
<proteinExistence type="predicted"/>
<evidence type="ECO:0000313" key="2">
    <source>
        <dbReference type="Proteomes" id="UP000239757"/>
    </source>
</evidence>